<reference evidence="3" key="1">
    <citation type="journal article" date="2020" name="MBio">
        <title>Horizontal gene transfer to a defensive symbiont with a reduced genome amongst a multipartite beetle microbiome.</title>
        <authorList>
            <person name="Waterworth S.C."/>
            <person name="Florez L.V."/>
            <person name="Rees E.R."/>
            <person name="Hertweck C."/>
            <person name="Kaltenpoth M."/>
            <person name="Kwan J.C."/>
        </authorList>
    </citation>
    <scope>NUCLEOTIDE SEQUENCE [LARGE SCALE GENOMIC DNA]</scope>
</reference>
<dbReference type="AlphaFoldDB" id="A0A7V8FTV0"/>
<dbReference type="Proteomes" id="UP000462435">
    <property type="component" value="Unassembled WGS sequence"/>
</dbReference>
<sequence>MHPAPRSPARSFTASVNLTIESEHFMSLYTKNGKPLHISNNIVYSKSGDPVGKLRGARVHDIDGAYVGTVVGDRLVHRAGHAASKAAPFSGARRVKGGSSGAGRAILAGKEPDIAAA</sequence>
<dbReference type="EMBL" id="WNDX01000153">
    <property type="protein sequence ID" value="KAF1039355.1"/>
    <property type="molecule type" value="Genomic_DNA"/>
</dbReference>
<organism evidence="2 3">
    <name type="scientific">Herbaspirillum frisingense</name>
    <dbReference type="NCBI Taxonomy" id="92645"/>
    <lineage>
        <taxon>Bacteria</taxon>
        <taxon>Pseudomonadati</taxon>
        <taxon>Pseudomonadota</taxon>
        <taxon>Betaproteobacteria</taxon>
        <taxon>Burkholderiales</taxon>
        <taxon>Oxalobacteraceae</taxon>
        <taxon>Herbaspirillum</taxon>
    </lineage>
</organism>
<gene>
    <name evidence="2" type="ORF">GAK35_03674</name>
</gene>
<proteinExistence type="predicted"/>
<comment type="caution">
    <text evidence="2">The sequence shown here is derived from an EMBL/GenBank/DDBJ whole genome shotgun (WGS) entry which is preliminary data.</text>
</comment>
<protein>
    <submittedName>
        <fullName evidence="2">Uncharacterized protein</fullName>
    </submittedName>
</protein>
<accession>A0A7V8FTV0</accession>
<feature type="region of interest" description="Disordered" evidence="1">
    <location>
        <begin position="82"/>
        <end position="117"/>
    </location>
</feature>
<evidence type="ECO:0000313" key="3">
    <source>
        <dbReference type="Proteomes" id="UP000462435"/>
    </source>
</evidence>
<evidence type="ECO:0000313" key="2">
    <source>
        <dbReference type="EMBL" id="KAF1039355.1"/>
    </source>
</evidence>
<evidence type="ECO:0000256" key="1">
    <source>
        <dbReference type="SAM" id="MobiDB-lite"/>
    </source>
</evidence>
<name>A0A7V8FTV0_9BURK</name>